<dbReference type="InterPro" id="IPR047676">
    <property type="entry name" value="FxLYD_dom"/>
</dbReference>
<accession>C1DES1</accession>
<dbReference type="AlphaFoldDB" id="C1DES1"/>
<dbReference type="EMBL" id="CP001157">
    <property type="protein sequence ID" value="ACO80250.1"/>
    <property type="molecule type" value="Genomic_DNA"/>
</dbReference>
<evidence type="ECO:0000313" key="1">
    <source>
        <dbReference type="EMBL" id="ACO80250.1"/>
    </source>
</evidence>
<dbReference type="NCBIfam" id="NF038353">
    <property type="entry name" value="FxLYD_dom"/>
    <property type="match status" value="1"/>
</dbReference>
<organism evidence="1 2">
    <name type="scientific">Azotobacter vinelandii (strain DJ / ATCC BAA-1303)</name>
    <dbReference type="NCBI Taxonomy" id="322710"/>
    <lineage>
        <taxon>Bacteria</taxon>
        <taxon>Pseudomonadati</taxon>
        <taxon>Pseudomonadota</taxon>
        <taxon>Gammaproteobacteria</taxon>
        <taxon>Pseudomonadales</taxon>
        <taxon>Pseudomonadaceae</taxon>
        <taxon>Azotobacter</taxon>
    </lineage>
</organism>
<evidence type="ECO:0000313" key="2">
    <source>
        <dbReference type="Proteomes" id="UP000002424"/>
    </source>
</evidence>
<protein>
    <submittedName>
        <fullName evidence="1">Uncharacterized protein</fullName>
    </submittedName>
</protein>
<dbReference type="HOGENOM" id="CLU_168046_0_0_6"/>
<reference evidence="1 2" key="1">
    <citation type="journal article" date="2009" name="J. Bacteriol.">
        <title>Genome sequence of Azotobacter vinelandii, an obligate aerobe specialized to support diverse anaerobic metabolic processes.</title>
        <authorList>
            <person name="Setubal J.C."/>
            <person name="dos Santos P."/>
            <person name="Goldman B.S."/>
            <person name="Ertesvag H."/>
            <person name="Espin G."/>
            <person name="Rubio L.M."/>
            <person name="Valla S."/>
            <person name="Almeida N.F."/>
            <person name="Balasubramanian D."/>
            <person name="Cromes L."/>
            <person name="Curatti L."/>
            <person name="Du Z."/>
            <person name="Godsy E."/>
            <person name="Goodner B."/>
            <person name="Hellner-Burris K."/>
            <person name="Hernandez J.A."/>
            <person name="Houmiel K."/>
            <person name="Imperial J."/>
            <person name="Kennedy C."/>
            <person name="Larson T.J."/>
            <person name="Latreille P."/>
            <person name="Ligon L.S."/>
            <person name="Lu J."/>
            <person name="Maerk M."/>
            <person name="Miller N.M."/>
            <person name="Norton S."/>
            <person name="O'Carroll I.P."/>
            <person name="Paulsen I."/>
            <person name="Raulfs E.C."/>
            <person name="Roemer R."/>
            <person name="Rosser J."/>
            <person name="Segura D."/>
            <person name="Slater S."/>
            <person name="Stricklin S.L."/>
            <person name="Studholme D.J."/>
            <person name="Sun J."/>
            <person name="Viana C.J."/>
            <person name="Wallin E."/>
            <person name="Wang B."/>
            <person name="Wheeler C."/>
            <person name="Zhu H."/>
            <person name="Dean D.R."/>
            <person name="Dixon R."/>
            <person name="Wood D."/>
        </authorList>
    </citation>
    <scope>NUCLEOTIDE SEQUENCE [LARGE SCALE GENOMIC DNA]</scope>
    <source>
        <strain evidence="2">DJ / ATCC BAA-1303</strain>
    </source>
</reference>
<dbReference type="Proteomes" id="UP000002424">
    <property type="component" value="Chromosome"/>
</dbReference>
<dbReference type="EnsemblBacteria" id="ACO80250">
    <property type="protein sequence ID" value="ACO80250"/>
    <property type="gene ID" value="Avin_41170"/>
</dbReference>
<keyword evidence="2" id="KW-1185">Reference proteome</keyword>
<sequence length="117" mass="12885">MPRILILAIMAICSMETRAEEVRLRNMELITINHQVYLQGTALNVSGRPLPTVFIDFAILKDGKVAANQTVEAHAVDPGQAWRIWLPIATKAADGFRVDRIGMTSPSLLVGDSTTKR</sequence>
<dbReference type="KEGG" id="avn:Avin_41170"/>
<name>C1DES1_AZOVD</name>
<proteinExistence type="predicted"/>
<gene>
    <name evidence="1" type="ordered locus">Avin_41170</name>
</gene>